<evidence type="ECO:0000313" key="3">
    <source>
        <dbReference type="Proteomes" id="UP000247540"/>
    </source>
</evidence>
<protein>
    <submittedName>
        <fullName evidence="2">Putative membrane protein</fullName>
    </submittedName>
</protein>
<gene>
    <name evidence="2" type="ORF">DFQ15_10871</name>
</gene>
<dbReference type="Proteomes" id="UP000247540">
    <property type="component" value="Unassembled WGS sequence"/>
</dbReference>
<proteinExistence type="predicted"/>
<dbReference type="AlphaFoldDB" id="A0A318SM68"/>
<dbReference type="InterPro" id="IPR031617">
    <property type="entry name" value="PelG"/>
</dbReference>
<dbReference type="EMBL" id="QJTC01000008">
    <property type="protein sequence ID" value="PYE78282.1"/>
    <property type="molecule type" value="Genomic_DNA"/>
</dbReference>
<feature type="transmembrane region" description="Helical" evidence="1">
    <location>
        <begin position="230"/>
        <end position="254"/>
    </location>
</feature>
<feature type="transmembrane region" description="Helical" evidence="1">
    <location>
        <begin position="106"/>
        <end position="127"/>
    </location>
</feature>
<feature type="transmembrane region" description="Helical" evidence="1">
    <location>
        <begin position="370"/>
        <end position="389"/>
    </location>
</feature>
<keyword evidence="1" id="KW-0812">Transmembrane</keyword>
<dbReference type="RefSeq" id="WP_110465336.1">
    <property type="nucleotide sequence ID" value="NZ_JAMOFZ010000008.1"/>
</dbReference>
<reference evidence="2 3" key="1">
    <citation type="submission" date="2018-06" db="EMBL/GenBank/DDBJ databases">
        <title>Genomic Encyclopedia of Type Strains, Phase III (KMG-III): the genomes of soil and plant-associated and newly described type strains.</title>
        <authorList>
            <person name="Whitman W."/>
        </authorList>
    </citation>
    <scope>NUCLEOTIDE SEQUENCE [LARGE SCALE GENOMIC DNA]</scope>
    <source>
        <strain evidence="2 3">CECT 7646</strain>
    </source>
</reference>
<dbReference type="OrthoDB" id="37830at2"/>
<feature type="transmembrane region" description="Helical" evidence="1">
    <location>
        <begin position="163"/>
        <end position="183"/>
    </location>
</feature>
<name>A0A318SM68_9BURK</name>
<feature type="transmembrane region" description="Helical" evidence="1">
    <location>
        <begin position="342"/>
        <end position="364"/>
    </location>
</feature>
<feature type="transmembrane region" description="Helical" evidence="1">
    <location>
        <begin position="133"/>
        <end position="156"/>
    </location>
</feature>
<organism evidence="2 3">
    <name type="scientific">Xylophilus ampelinus</name>
    <dbReference type="NCBI Taxonomy" id="54067"/>
    <lineage>
        <taxon>Bacteria</taxon>
        <taxon>Pseudomonadati</taxon>
        <taxon>Pseudomonadota</taxon>
        <taxon>Betaproteobacteria</taxon>
        <taxon>Burkholderiales</taxon>
        <taxon>Xylophilus</taxon>
    </lineage>
</organism>
<feature type="transmembrane region" description="Helical" evidence="1">
    <location>
        <begin position="422"/>
        <end position="442"/>
    </location>
</feature>
<sequence length="457" mass="50519">MAGIGFELRRVLRKDTLTSLVQAYAYAGVIGSGPWVFSIVGILLIGIFSASVVVPGLLVTQFQTSVTYLVAGSLILTGLVQLAFTRFVSDRLFEKRRDLILPNLHGLLLVVTLASGVLGTLALFVVLPDLGLAYRMLMLAGFALTCDVWVLTVLLSGMKRYKVIVALFGLAYAVIVVSSLLLRPWGLEGLLAGFVLGHYLLLAGMWVLVVQEFNPKGKLIAFDFAQRRMLYPSLVAVGFLYNFGIWADKFMFWYFTPTSQSIIGGLRASIIYDLPVFLAYLSIIPGMAVFLVRIETDFVEYYDKFYDAVRSGGSLEYIEAMRDEMVYSLQQGLGEIGKIQTLAVLVTFVAGPGLLDVLGISRLYLPLLHVQVIGAGLQVGLMAILNVFFYLDQRRIVLVLCLQFVLLNIVFTGFTLHAGAALYGYGFALSTLLTLCTGMYLLSRQLNRLEYETFMLQ</sequence>
<evidence type="ECO:0000256" key="1">
    <source>
        <dbReference type="SAM" id="Phobius"/>
    </source>
</evidence>
<feature type="transmembrane region" description="Helical" evidence="1">
    <location>
        <begin position="66"/>
        <end position="85"/>
    </location>
</feature>
<feature type="transmembrane region" description="Helical" evidence="1">
    <location>
        <begin position="274"/>
        <end position="294"/>
    </location>
</feature>
<evidence type="ECO:0000313" key="2">
    <source>
        <dbReference type="EMBL" id="PYE78282.1"/>
    </source>
</evidence>
<comment type="caution">
    <text evidence="2">The sequence shown here is derived from an EMBL/GenBank/DDBJ whole genome shotgun (WGS) entry which is preliminary data.</text>
</comment>
<keyword evidence="1" id="KW-0472">Membrane</keyword>
<dbReference type="Pfam" id="PF16933">
    <property type="entry name" value="PelG"/>
    <property type="match status" value="1"/>
</dbReference>
<keyword evidence="1" id="KW-1133">Transmembrane helix</keyword>
<feature type="transmembrane region" description="Helical" evidence="1">
    <location>
        <begin position="189"/>
        <end position="209"/>
    </location>
</feature>
<feature type="transmembrane region" description="Helical" evidence="1">
    <location>
        <begin position="21"/>
        <end position="54"/>
    </location>
</feature>
<feature type="transmembrane region" description="Helical" evidence="1">
    <location>
        <begin position="396"/>
        <end position="416"/>
    </location>
</feature>
<keyword evidence="3" id="KW-1185">Reference proteome</keyword>
<accession>A0A318SM68</accession>